<accession>A0A934WNZ9</accession>
<organism evidence="2 3">
    <name type="scientific">Ramlibacter ginsenosidimutans</name>
    <dbReference type="NCBI Taxonomy" id="502333"/>
    <lineage>
        <taxon>Bacteria</taxon>
        <taxon>Pseudomonadati</taxon>
        <taxon>Pseudomonadota</taxon>
        <taxon>Betaproteobacteria</taxon>
        <taxon>Burkholderiales</taxon>
        <taxon>Comamonadaceae</taxon>
        <taxon>Ramlibacter</taxon>
    </lineage>
</organism>
<proteinExistence type="predicted"/>
<dbReference type="AlphaFoldDB" id="A0A934WNZ9"/>
<evidence type="ECO:0000313" key="3">
    <source>
        <dbReference type="Proteomes" id="UP000630528"/>
    </source>
</evidence>
<reference evidence="2" key="1">
    <citation type="journal article" date="2012" name="J. Microbiol. Biotechnol.">
        <title>Ramlibacter ginsenosidimutans sp. nov., with ginsenoside-converting activity.</title>
        <authorList>
            <person name="Wang L."/>
            <person name="An D.S."/>
            <person name="Kim S.G."/>
            <person name="Jin F.X."/>
            <person name="Kim S.C."/>
            <person name="Lee S.T."/>
            <person name="Im W.T."/>
        </authorList>
    </citation>
    <scope>NUCLEOTIDE SEQUENCE</scope>
    <source>
        <strain evidence="2">KACC 17527</strain>
    </source>
</reference>
<dbReference type="EMBL" id="JAEPWM010000008">
    <property type="protein sequence ID" value="MBK6008073.1"/>
    <property type="molecule type" value="Genomic_DNA"/>
</dbReference>
<reference evidence="2" key="2">
    <citation type="submission" date="2021-01" db="EMBL/GenBank/DDBJ databases">
        <authorList>
            <person name="Kang M."/>
        </authorList>
    </citation>
    <scope>NUCLEOTIDE SEQUENCE</scope>
    <source>
        <strain evidence="2">KACC 17527</strain>
    </source>
</reference>
<evidence type="ECO:0008006" key="4">
    <source>
        <dbReference type="Google" id="ProtNLM"/>
    </source>
</evidence>
<keyword evidence="1" id="KW-0732">Signal</keyword>
<feature type="chain" id="PRO_5037184432" description="DUF4920 domain-containing protein" evidence="1">
    <location>
        <begin position="21"/>
        <end position="180"/>
    </location>
</feature>
<evidence type="ECO:0000256" key="1">
    <source>
        <dbReference type="SAM" id="SignalP"/>
    </source>
</evidence>
<sequence>MRKILVASFLIAAFAGSAFAQSQPGAAADKPAAKAKKPVKVKDHPAPTHHQAIEEATPLSEPDPTIKLNDAQLAIAKTIFTGVIQCELGEKVTIKPMRREGFFFVSRGIHRFVMHPEESRTGAIRLEDPVRGGLWLQLANKSMLMNQKEGKRLADECQSPEQVTYAKNMKAVNLLEPEKK</sequence>
<keyword evidence="3" id="KW-1185">Reference proteome</keyword>
<protein>
    <recommendedName>
        <fullName evidence="4">DUF4920 domain-containing protein</fullName>
    </recommendedName>
</protein>
<dbReference type="Proteomes" id="UP000630528">
    <property type="component" value="Unassembled WGS sequence"/>
</dbReference>
<feature type="signal peptide" evidence="1">
    <location>
        <begin position="1"/>
        <end position="20"/>
    </location>
</feature>
<comment type="caution">
    <text evidence="2">The sequence shown here is derived from an EMBL/GenBank/DDBJ whole genome shotgun (WGS) entry which is preliminary data.</text>
</comment>
<gene>
    <name evidence="2" type="ORF">JJB11_18380</name>
</gene>
<name>A0A934WNZ9_9BURK</name>
<evidence type="ECO:0000313" key="2">
    <source>
        <dbReference type="EMBL" id="MBK6008073.1"/>
    </source>
</evidence>
<dbReference type="RefSeq" id="WP_201174713.1">
    <property type="nucleotide sequence ID" value="NZ_JAEPWM010000008.1"/>
</dbReference>